<gene>
    <name evidence="4 6" type="primary">rplQ</name>
    <name evidence="6" type="ORF">GFC30_48</name>
</gene>
<dbReference type="Gene3D" id="3.90.1030.10">
    <property type="entry name" value="Ribosomal protein L17"/>
    <property type="match status" value="1"/>
</dbReference>
<keyword evidence="7" id="KW-1185">Reference proteome</keyword>
<dbReference type="RefSeq" id="WP_066322030.1">
    <property type="nucleotide sequence ID" value="NZ_CP015438.1"/>
</dbReference>
<evidence type="ECO:0000313" key="7">
    <source>
        <dbReference type="Proteomes" id="UP000076865"/>
    </source>
</evidence>
<dbReference type="Pfam" id="PF01196">
    <property type="entry name" value="Ribosomal_L17"/>
    <property type="match status" value="1"/>
</dbReference>
<dbReference type="GO" id="GO:0006412">
    <property type="term" value="P:translation"/>
    <property type="evidence" value="ECO:0007669"/>
    <property type="project" value="UniProtKB-UniRule"/>
</dbReference>
<keyword evidence="2 4" id="KW-0689">Ribosomal protein</keyword>
<evidence type="ECO:0000256" key="1">
    <source>
        <dbReference type="ARBA" id="ARBA00008777"/>
    </source>
</evidence>
<name>A0A160F590_9BACL</name>
<protein>
    <recommendedName>
        <fullName evidence="4">Large ribosomal subunit protein bL17</fullName>
    </recommendedName>
</protein>
<dbReference type="PANTHER" id="PTHR14413:SF16">
    <property type="entry name" value="LARGE RIBOSOMAL SUBUNIT PROTEIN BL17M"/>
    <property type="match status" value="1"/>
</dbReference>
<evidence type="ECO:0000313" key="6">
    <source>
        <dbReference type="EMBL" id="ANB60923.1"/>
    </source>
</evidence>
<dbReference type="InterPro" id="IPR047859">
    <property type="entry name" value="Ribosomal_bL17_CS"/>
</dbReference>
<keyword evidence="3 4" id="KW-0687">Ribonucleoprotein</keyword>
<organism evidence="6 7">
    <name type="scientific">Anoxybacteroides amylolyticum</name>
    <dbReference type="NCBI Taxonomy" id="294699"/>
    <lineage>
        <taxon>Bacteria</taxon>
        <taxon>Bacillati</taxon>
        <taxon>Bacillota</taxon>
        <taxon>Bacilli</taxon>
        <taxon>Bacillales</taxon>
        <taxon>Anoxybacillaceae</taxon>
        <taxon>Anoxybacteroides</taxon>
    </lineage>
</organism>
<dbReference type="Proteomes" id="UP000076865">
    <property type="component" value="Chromosome"/>
</dbReference>
<dbReference type="KEGG" id="aamy:GFC30_48"/>
<accession>A0A160F590</accession>
<comment type="similarity">
    <text evidence="1 4 5">Belongs to the bacterial ribosomal protein bL17 family.</text>
</comment>
<reference evidence="6 7" key="1">
    <citation type="journal article" date="2006" name="Syst. Appl. Microbiol.">
        <title>Anoxybacillus amylolyticus sp. nov., a thermophilic amylase producing bacterium isolated from Mount Rittmann (Antarctica).</title>
        <authorList>
            <person name="Poli A."/>
            <person name="Esposito E."/>
            <person name="Lama L."/>
            <person name="Orlando P."/>
            <person name="Nicolaus G."/>
            <person name="de Appolonia F."/>
            <person name="Gambacorta A."/>
            <person name="Nicolaus B."/>
        </authorList>
    </citation>
    <scope>NUCLEOTIDE SEQUENCE [LARGE SCALE GENOMIC DNA]</scope>
    <source>
        <strain evidence="6 7">DSM 15939</strain>
    </source>
</reference>
<dbReference type="SUPFAM" id="SSF64263">
    <property type="entry name" value="Prokaryotic ribosomal protein L17"/>
    <property type="match status" value="1"/>
</dbReference>
<dbReference type="AlphaFoldDB" id="A0A160F590"/>
<evidence type="ECO:0000256" key="3">
    <source>
        <dbReference type="ARBA" id="ARBA00023274"/>
    </source>
</evidence>
<dbReference type="GO" id="GO:0003735">
    <property type="term" value="F:structural constituent of ribosome"/>
    <property type="evidence" value="ECO:0007669"/>
    <property type="project" value="InterPro"/>
</dbReference>
<proteinExistence type="inferred from homology"/>
<dbReference type="OrthoDB" id="9809073at2"/>
<evidence type="ECO:0000256" key="5">
    <source>
        <dbReference type="RuleBase" id="RU000660"/>
    </source>
</evidence>
<dbReference type="PATRIC" id="fig|294699.3.peg.40"/>
<dbReference type="GO" id="GO:0022625">
    <property type="term" value="C:cytosolic large ribosomal subunit"/>
    <property type="evidence" value="ECO:0007669"/>
    <property type="project" value="TreeGrafter"/>
</dbReference>
<dbReference type="PROSITE" id="PS01167">
    <property type="entry name" value="RIBOSOMAL_L17"/>
    <property type="match status" value="1"/>
</dbReference>
<dbReference type="InterPro" id="IPR000456">
    <property type="entry name" value="Ribosomal_bL17"/>
</dbReference>
<comment type="subunit">
    <text evidence="4">Part of the 50S ribosomal subunit. Contacts protein L32.</text>
</comment>
<dbReference type="PANTHER" id="PTHR14413">
    <property type="entry name" value="RIBOSOMAL PROTEIN L17"/>
    <property type="match status" value="1"/>
</dbReference>
<dbReference type="InterPro" id="IPR036373">
    <property type="entry name" value="Ribosomal_bL17_sf"/>
</dbReference>
<evidence type="ECO:0000256" key="4">
    <source>
        <dbReference type="HAMAP-Rule" id="MF_01368"/>
    </source>
</evidence>
<evidence type="ECO:0000256" key="2">
    <source>
        <dbReference type="ARBA" id="ARBA00022980"/>
    </source>
</evidence>
<sequence length="120" mass="13582">MSYRKLGRTSAQRKALLRDLATDLIINERIETTEARAKELRSVVEKMITLGKRGDLHARRQAAAFIRKEVANTETGQDAIQKLFSDIAPRYQDRQGGYTRIMKLGPRRGDGAPMVIIELV</sequence>
<dbReference type="HAMAP" id="MF_01368">
    <property type="entry name" value="Ribosomal_bL17"/>
    <property type="match status" value="1"/>
</dbReference>
<dbReference type="NCBIfam" id="TIGR00059">
    <property type="entry name" value="L17"/>
    <property type="match status" value="1"/>
</dbReference>
<dbReference type="EMBL" id="CP015438">
    <property type="protein sequence ID" value="ANB60923.1"/>
    <property type="molecule type" value="Genomic_DNA"/>
</dbReference>
<dbReference type="FunFam" id="3.90.1030.10:FF:000002">
    <property type="entry name" value="50S ribosomal protein L17"/>
    <property type="match status" value="1"/>
</dbReference>